<dbReference type="OrthoDB" id="19981at2759"/>
<dbReference type="Proteomes" id="UP000240883">
    <property type="component" value="Unassembled WGS sequence"/>
</dbReference>
<proteinExistence type="predicted"/>
<keyword evidence="2 7" id="KW-0812">Transmembrane</keyword>
<evidence type="ECO:0000256" key="6">
    <source>
        <dbReference type="SAM" id="MobiDB-lite"/>
    </source>
</evidence>
<dbReference type="GO" id="GO:0005789">
    <property type="term" value="C:endoplasmic reticulum membrane"/>
    <property type="evidence" value="ECO:0007669"/>
    <property type="project" value="UniProtKB-SubCell"/>
</dbReference>
<name>A0A2T2NG11_CORCC</name>
<evidence type="ECO:0000313" key="9">
    <source>
        <dbReference type="Proteomes" id="UP000240883"/>
    </source>
</evidence>
<evidence type="ECO:0000256" key="5">
    <source>
        <dbReference type="ARBA" id="ARBA00023136"/>
    </source>
</evidence>
<protein>
    <submittedName>
        <fullName evidence="8">Uncharacterized protein</fullName>
    </submittedName>
</protein>
<organism evidence="8 9">
    <name type="scientific">Corynespora cassiicola Philippines</name>
    <dbReference type="NCBI Taxonomy" id="1448308"/>
    <lineage>
        <taxon>Eukaryota</taxon>
        <taxon>Fungi</taxon>
        <taxon>Dikarya</taxon>
        <taxon>Ascomycota</taxon>
        <taxon>Pezizomycotina</taxon>
        <taxon>Dothideomycetes</taxon>
        <taxon>Pleosporomycetidae</taxon>
        <taxon>Pleosporales</taxon>
        <taxon>Corynesporascaceae</taxon>
        <taxon>Corynespora</taxon>
    </lineage>
</organism>
<evidence type="ECO:0000256" key="7">
    <source>
        <dbReference type="SAM" id="Phobius"/>
    </source>
</evidence>
<dbReference type="AlphaFoldDB" id="A0A2T2NG11"/>
<evidence type="ECO:0000256" key="3">
    <source>
        <dbReference type="ARBA" id="ARBA00022824"/>
    </source>
</evidence>
<feature type="transmembrane region" description="Helical" evidence="7">
    <location>
        <begin position="171"/>
        <end position="191"/>
    </location>
</feature>
<feature type="region of interest" description="Disordered" evidence="6">
    <location>
        <begin position="253"/>
        <end position="278"/>
    </location>
</feature>
<accession>A0A2T2NG11</accession>
<dbReference type="PANTHER" id="PTHR31394">
    <property type="entry name" value="TRANSMEMBRANE PROTEIN 199"/>
    <property type="match status" value="1"/>
</dbReference>
<dbReference type="InterPro" id="IPR021013">
    <property type="entry name" value="ATPase_Vma12"/>
</dbReference>
<evidence type="ECO:0000256" key="2">
    <source>
        <dbReference type="ARBA" id="ARBA00022692"/>
    </source>
</evidence>
<comment type="subcellular location">
    <subcellularLocation>
        <location evidence="1">Endoplasmic reticulum membrane</location>
        <topology evidence="1">Multi-pass membrane protein</topology>
    </subcellularLocation>
</comment>
<feature type="compositionally biased region" description="Basic and acidic residues" evidence="6">
    <location>
        <begin position="253"/>
        <end position="271"/>
    </location>
</feature>
<keyword evidence="9" id="KW-1185">Reference proteome</keyword>
<dbReference type="STRING" id="1448308.A0A2T2NG11"/>
<evidence type="ECO:0000256" key="4">
    <source>
        <dbReference type="ARBA" id="ARBA00022989"/>
    </source>
</evidence>
<reference evidence="8 9" key="1">
    <citation type="journal article" date="2018" name="Front. Microbiol.">
        <title>Genome-Wide Analysis of Corynespora cassiicola Leaf Fall Disease Putative Effectors.</title>
        <authorList>
            <person name="Lopez D."/>
            <person name="Ribeiro S."/>
            <person name="Label P."/>
            <person name="Fumanal B."/>
            <person name="Venisse J.S."/>
            <person name="Kohler A."/>
            <person name="de Oliveira R.R."/>
            <person name="Labutti K."/>
            <person name="Lipzen A."/>
            <person name="Lail K."/>
            <person name="Bauer D."/>
            <person name="Ohm R.A."/>
            <person name="Barry K.W."/>
            <person name="Spatafora J."/>
            <person name="Grigoriev I.V."/>
            <person name="Martin F.M."/>
            <person name="Pujade-Renaud V."/>
        </authorList>
    </citation>
    <scope>NUCLEOTIDE SEQUENCE [LARGE SCALE GENOMIC DNA]</scope>
    <source>
        <strain evidence="8 9">Philippines</strain>
    </source>
</reference>
<dbReference type="EMBL" id="KZ678138">
    <property type="protein sequence ID" value="PSN64381.1"/>
    <property type="molecule type" value="Genomic_DNA"/>
</dbReference>
<dbReference type="GO" id="GO:0070072">
    <property type="term" value="P:vacuolar proton-transporting V-type ATPase complex assembly"/>
    <property type="evidence" value="ECO:0007669"/>
    <property type="project" value="InterPro"/>
</dbReference>
<gene>
    <name evidence="8" type="ORF">BS50DRAFT_636572</name>
</gene>
<keyword evidence="5 7" id="KW-0472">Membrane</keyword>
<feature type="transmembrane region" description="Helical" evidence="7">
    <location>
        <begin position="203"/>
        <end position="222"/>
    </location>
</feature>
<sequence length="278" mass="30523">MVLLTMTPAAVRALTKAAQLAPDDLEKLQLSADPLLAEPKAGNAVSHGQLIGLSKLLKKHASEVAKAEAETDGEPLDCTLESLLRGSQIYIPPPPPKKEPASQSLAYATPEFKALMARLRAEEEAKAYERMINPPPAVETFSQRFPTPQFSIGADNPEDDDVSFEEVHRQIILIINVLVSIVACGIFIWVAARHWTVGKRLGLSMGGSGAIAIAEVVVYSGYVRRVREAKQLEKKKPEIKEIVKSWVIDKETKEDNVPSSGSKEKPDDGIRYRKGKHR</sequence>
<evidence type="ECO:0000256" key="1">
    <source>
        <dbReference type="ARBA" id="ARBA00004477"/>
    </source>
</evidence>
<dbReference type="PANTHER" id="PTHR31394:SF1">
    <property type="entry name" value="TRANSMEMBRANE PROTEIN 199"/>
    <property type="match status" value="1"/>
</dbReference>
<keyword evidence="3" id="KW-0256">Endoplasmic reticulum</keyword>
<dbReference type="Pfam" id="PF11712">
    <property type="entry name" value="Vma12"/>
    <property type="match status" value="1"/>
</dbReference>
<evidence type="ECO:0000313" key="8">
    <source>
        <dbReference type="EMBL" id="PSN64381.1"/>
    </source>
</evidence>
<keyword evidence="4 7" id="KW-1133">Transmembrane helix</keyword>